<accession>A0A0N7HXD3</accession>
<evidence type="ECO:0000259" key="1">
    <source>
        <dbReference type="Pfam" id="PF03633"/>
    </source>
</evidence>
<dbReference type="InterPro" id="IPR054491">
    <property type="entry name" value="MGH1-like_GH"/>
</dbReference>
<proteinExistence type="predicted"/>
<dbReference type="PATRIC" id="fig|512763.3.peg.4865"/>
<dbReference type="AlphaFoldDB" id="A0A0N7HXD3"/>
<gene>
    <name evidence="3" type="ORF">DC20_22065</name>
</gene>
<dbReference type="Proteomes" id="UP000061382">
    <property type="component" value="Plasmid 1"/>
</dbReference>
<dbReference type="EMBL" id="CP012644">
    <property type="protein sequence ID" value="ALJ01729.1"/>
    <property type="molecule type" value="Genomic_DNA"/>
</dbReference>
<dbReference type="Pfam" id="PF03633">
    <property type="entry name" value="Glyco_hydro_65C"/>
    <property type="match status" value="1"/>
</dbReference>
<dbReference type="GO" id="GO:0016787">
    <property type="term" value="F:hydrolase activity"/>
    <property type="evidence" value="ECO:0007669"/>
    <property type="project" value="UniProtKB-KW"/>
</dbReference>
<sequence length="525" mass="60336">MISLATKLLSILGLLAVVRTCSTENSPKPEERFLQPGKLKAYVAYFNQMEPEDVVNHIPNSQAVSWMQQNVPLFECPDSVIEQTYYYRWWTFRKHLKQTPDGFVFTEFITPVNHAGKHNTISCALSHHIYEGRWLHNQDYINQYVNFWFTVEKNRPNTKFHKFSSWVGDAVYNRYLVNQDSAHMLGILDDMDADYRQWVEENSAGSNLFWQFDVRDGMEESISGSRKEKHVRPTISSYMYGYASALAKMAAVAGKNDLANQYAAKASMIKSAVQTQLWDNKAEFFKVRLEKGPFSDAREAIGYIPWYFGLPDDSPEFAKAWEQIKDTTGFSAPWGLTTAERRHPTFRTRGSGHGCEWDGAIWPFATTQTLKGLANLLNNYSSHSMSKKDYYDALRTYAWSHQKNGKPYLGEYQDEKTGYWLKGDNPRSSYYNHSGFCDLIINDLVGIKPQADNTIQVNPLVPEGQWEWFCLDNVLYHGQIITVLWDKTGKKYGKGKGFRVFADGEQIFHSKNLTDATAKLPRMQG</sequence>
<dbReference type="InterPro" id="IPR012341">
    <property type="entry name" value="6hp_glycosidase-like_sf"/>
</dbReference>
<keyword evidence="4" id="KW-1185">Reference proteome</keyword>
<dbReference type="Pfam" id="PF22422">
    <property type="entry name" value="MGH1-like_GH"/>
    <property type="match status" value="1"/>
</dbReference>
<dbReference type="KEGG" id="rti:DC20_22065"/>
<dbReference type="InterPro" id="IPR005194">
    <property type="entry name" value="Glyco_hydro_65_C"/>
</dbReference>
<dbReference type="SUPFAM" id="SSF48208">
    <property type="entry name" value="Six-hairpin glycosidases"/>
    <property type="match status" value="1"/>
</dbReference>
<dbReference type="OrthoDB" id="231241at2"/>
<dbReference type="InterPro" id="IPR008928">
    <property type="entry name" value="6-hairpin_glycosidase_sf"/>
</dbReference>
<feature type="domain" description="Mannosylglycerate hydrolase MGH1-like glycoside hydrolase" evidence="2">
    <location>
        <begin position="118"/>
        <end position="434"/>
    </location>
</feature>
<keyword evidence="3" id="KW-0614">Plasmid</keyword>
<reference evidence="3 4" key="1">
    <citation type="submission" date="2015-08" db="EMBL/GenBank/DDBJ databases">
        <title>Complete genome sequence of Rufibacter tibetensis strain 1351t, a radiation-resistant bacterium from tibet plateau.</title>
        <authorList>
            <person name="Dai J."/>
        </authorList>
    </citation>
    <scope>NUCLEOTIDE SEQUENCE [LARGE SCALE GENOMIC DNA]</scope>
    <source>
        <strain evidence="3 4">1351</strain>
        <plasmid evidence="3 4">1</plasmid>
    </source>
</reference>
<evidence type="ECO:0000313" key="4">
    <source>
        <dbReference type="Proteomes" id="UP000061382"/>
    </source>
</evidence>
<evidence type="ECO:0000313" key="3">
    <source>
        <dbReference type="EMBL" id="ALJ01729.1"/>
    </source>
</evidence>
<evidence type="ECO:0000259" key="2">
    <source>
        <dbReference type="Pfam" id="PF22422"/>
    </source>
</evidence>
<protein>
    <submittedName>
        <fullName evidence="3">Glycoside hydrolase</fullName>
    </submittedName>
</protein>
<dbReference type="Gene3D" id="1.50.10.10">
    <property type="match status" value="1"/>
</dbReference>
<dbReference type="RefSeq" id="WP_062546201.1">
    <property type="nucleotide sequence ID" value="NZ_CP012644.1"/>
</dbReference>
<keyword evidence="3" id="KW-0378">Hydrolase</keyword>
<name>A0A0N7HXD3_9BACT</name>
<organism evidence="3 4">
    <name type="scientific">Rufibacter tibetensis</name>
    <dbReference type="NCBI Taxonomy" id="512763"/>
    <lineage>
        <taxon>Bacteria</taxon>
        <taxon>Pseudomonadati</taxon>
        <taxon>Bacteroidota</taxon>
        <taxon>Cytophagia</taxon>
        <taxon>Cytophagales</taxon>
        <taxon>Hymenobacteraceae</taxon>
        <taxon>Rufibacter</taxon>
    </lineage>
</organism>
<feature type="domain" description="Glycoside hydrolase family 65 C-terminal" evidence="1">
    <location>
        <begin position="452"/>
        <end position="506"/>
    </location>
</feature>
<geneLocation type="plasmid" evidence="3 4">
    <name>1</name>
</geneLocation>
<dbReference type="GO" id="GO:0005975">
    <property type="term" value="P:carbohydrate metabolic process"/>
    <property type="evidence" value="ECO:0007669"/>
    <property type="project" value="InterPro"/>
</dbReference>